<keyword evidence="2" id="KW-1185">Reference proteome</keyword>
<dbReference type="PANTHER" id="PTHR31497">
    <property type="entry name" value="AUTOCRINE PROLIFERATION REPRESSOR PROTEIN A"/>
    <property type="match status" value="1"/>
</dbReference>
<organism evidence="1 2">
    <name type="scientific">Spartinivicinus marinus</name>
    <dbReference type="NCBI Taxonomy" id="2994442"/>
    <lineage>
        <taxon>Bacteria</taxon>
        <taxon>Pseudomonadati</taxon>
        <taxon>Pseudomonadota</taxon>
        <taxon>Gammaproteobacteria</taxon>
        <taxon>Oceanospirillales</taxon>
        <taxon>Zooshikellaceae</taxon>
        <taxon>Spartinivicinus</taxon>
    </lineage>
</organism>
<dbReference type="Pfam" id="PF10142">
    <property type="entry name" value="PhoPQ_related"/>
    <property type="match status" value="1"/>
</dbReference>
<dbReference type="AlphaFoldDB" id="A0A853IAY7"/>
<name>A0A853IAY7_9GAMM</name>
<dbReference type="InterPro" id="IPR029058">
    <property type="entry name" value="AB_hydrolase_fold"/>
</dbReference>
<sequence length="454" mass="52297">MSQSCSDKQLAQEPQNVLSCFINKESSTQAEWTLVSSEQNGSITIYTYDLTSQNWPEQQLSNAGKDWHHKLTIYVPREVTSQQSLLFINGGTRHAEEQKYLPAPEQVDFLSIASETKTVVADLQDIPNQYLRLDDDVARREDGIMAYGWNKYMDNPRQNTGWIGHLPMAKAVVKAMDAIQAESEAQSFPKPKQFLLAGASKRGWTAWLTTLVDDRVNSIVPIVIDILNTEQNLDHIYKSLEEWPLAFRDYVQQGVTDRIKSPEFSKLMQIEDPIAYLPNKKYHARLSIPKYIINASSDDFFVPDSLNQYIEQLPGETVVRIVPNQRHYIDFKIVGKALKDYYKMLVNHEERPKVLWQASSDNQYVEVTTLFKPKQVKLWQGYNPEKRDFRITSKIQYEASPLQGNCVKGRCTYRLPVDQHKTGYTSRYVEFLYQDGEHSLTTTSPAFITPNTYQ</sequence>
<comment type="caution">
    <text evidence="1">The sequence shown here is derived from an EMBL/GenBank/DDBJ whole genome shotgun (WGS) entry which is preliminary data.</text>
</comment>
<evidence type="ECO:0000313" key="2">
    <source>
        <dbReference type="Proteomes" id="UP000569732"/>
    </source>
</evidence>
<dbReference type="Gene3D" id="3.40.50.1820">
    <property type="entry name" value="alpha/beta hydrolase"/>
    <property type="match status" value="1"/>
</dbReference>
<dbReference type="Proteomes" id="UP000569732">
    <property type="component" value="Unassembled WGS sequence"/>
</dbReference>
<protein>
    <recommendedName>
        <fullName evidence="3">PhoPQ-regulated protein</fullName>
    </recommendedName>
</protein>
<dbReference type="RefSeq" id="WP_180569821.1">
    <property type="nucleotide sequence ID" value="NZ_JACCKB010000030.1"/>
</dbReference>
<dbReference type="PIRSF" id="PIRSF014728">
    <property type="entry name" value="PqaA"/>
    <property type="match status" value="1"/>
</dbReference>
<dbReference type="InterPro" id="IPR009199">
    <property type="entry name" value="PhoPQ-act_pathogen-rel_PqaA"/>
</dbReference>
<gene>
    <name evidence="1" type="ORF">H0A36_17430</name>
</gene>
<proteinExistence type="predicted"/>
<reference evidence="1 2" key="1">
    <citation type="submission" date="2020-07" db="EMBL/GenBank/DDBJ databases">
        <title>Endozoicomonas sp. nov., isolated from sediment.</title>
        <authorList>
            <person name="Gu T."/>
        </authorList>
    </citation>
    <scope>NUCLEOTIDE SEQUENCE [LARGE SCALE GENOMIC DNA]</scope>
    <source>
        <strain evidence="1 2">SM1973</strain>
    </source>
</reference>
<dbReference type="SUPFAM" id="SSF53474">
    <property type="entry name" value="alpha/beta-Hydrolases"/>
    <property type="match status" value="1"/>
</dbReference>
<evidence type="ECO:0000313" key="1">
    <source>
        <dbReference type="EMBL" id="NYZ67798.1"/>
    </source>
</evidence>
<accession>A0A853IAY7</accession>
<dbReference type="PANTHER" id="PTHR31497:SF0">
    <property type="entry name" value="AUTOCRINE PROLIFERATION REPRESSOR PROTEIN A"/>
    <property type="match status" value="1"/>
</dbReference>
<dbReference type="EMBL" id="JACCKB010000030">
    <property type="protein sequence ID" value="NYZ67798.1"/>
    <property type="molecule type" value="Genomic_DNA"/>
</dbReference>
<evidence type="ECO:0008006" key="3">
    <source>
        <dbReference type="Google" id="ProtNLM"/>
    </source>
</evidence>